<dbReference type="RefSeq" id="WP_169675672.1">
    <property type="nucleotide sequence ID" value="NZ_JABBHF010000010.1"/>
</dbReference>
<protein>
    <submittedName>
        <fullName evidence="4">SusC/RagA family TonB-linked outer membrane protein</fullName>
    </submittedName>
</protein>
<keyword evidence="2" id="KW-0732">Signal</keyword>
<name>A0ABX1S1Y2_9FLAO</name>
<dbReference type="EMBL" id="JABBHF010000010">
    <property type="protein sequence ID" value="NMH89053.1"/>
    <property type="molecule type" value="Genomic_DNA"/>
</dbReference>
<feature type="chain" id="PRO_5045578980" evidence="2">
    <location>
        <begin position="19"/>
        <end position="930"/>
    </location>
</feature>
<reference evidence="4 5" key="1">
    <citation type="submission" date="2020-04" db="EMBL/GenBank/DDBJ databases">
        <title>A Flavivirga sp. nov.</title>
        <authorList>
            <person name="Sun X."/>
        </authorList>
    </citation>
    <scope>NUCLEOTIDE SEQUENCE [LARGE SCALE GENOMIC DNA]</scope>
    <source>
        <strain evidence="4 5">Y03</strain>
    </source>
</reference>
<keyword evidence="1" id="KW-0998">Cell outer membrane</keyword>
<dbReference type="NCBIfam" id="TIGR04056">
    <property type="entry name" value="OMP_RagA_SusC"/>
    <property type="match status" value="1"/>
</dbReference>
<evidence type="ECO:0000256" key="2">
    <source>
        <dbReference type="SAM" id="SignalP"/>
    </source>
</evidence>
<evidence type="ECO:0000256" key="1">
    <source>
        <dbReference type="PROSITE-ProRule" id="PRU01360"/>
    </source>
</evidence>
<accession>A0ABX1S1Y2</accession>
<evidence type="ECO:0000313" key="5">
    <source>
        <dbReference type="Proteomes" id="UP000746690"/>
    </source>
</evidence>
<dbReference type="InterPro" id="IPR039426">
    <property type="entry name" value="TonB-dep_rcpt-like"/>
</dbReference>
<comment type="similarity">
    <text evidence="1">Belongs to the TonB-dependent receptor family.</text>
</comment>
<dbReference type="Pfam" id="PF07715">
    <property type="entry name" value="Plug"/>
    <property type="match status" value="1"/>
</dbReference>
<keyword evidence="5" id="KW-1185">Reference proteome</keyword>
<comment type="caution">
    <text evidence="4">The sequence shown here is derived from an EMBL/GenBank/DDBJ whole genome shotgun (WGS) entry which is preliminary data.</text>
</comment>
<dbReference type="PROSITE" id="PS52016">
    <property type="entry name" value="TONB_DEPENDENT_REC_3"/>
    <property type="match status" value="1"/>
</dbReference>
<keyword evidence="1" id="KW-0813">Transport</keyword>
<keyword evidence="1" id="KW-0472">Membrane</keyword>
<dbReference type="InterPro" id="IPR037066">
    <property type="entry name" value="Plug_dom_sf"/>
</dbReference>
<evidence type="ECO:0000313" key="4">
    <source>
        <dbReference type="EMBL" id="NMH89053.1"/>
    </source>
</evidence>
<keyword evidence="1" id="KW-1134">Transmembrane beta strand</keyword>
<comment type="subcellular location">
    <subcellularLocation>
        <location evidence="1">Cell outer membrane</location>
        <topology evidence="1">Multi-pass membrane protein</topology>
    </subcellularLocation>
</comment>
<dbReference type="Gene3D" id="2.170.130.10">
    <property type="entry name" value="TonB-dependent receptor, plug domain"/>
    <property type="match status" value="1"/>
</dbReference>
<organism evidence="4 5">
    <name type="scientific">Flavivirga algicola</name>
    <dbReference type="NCBI Taxonomy" id="2729136"/>
    <lineage>
        <taxon>Bacteria</taxon>
        <taxon>Pseudomonadati</taxon>
        <taxon>Bacteroidota</taxon>
        <taxon>Flavobacteriia</taxon>
        <taxon>Flavobacteriales</taxon>
        <taxon>Flavobacteriaceae</taxon>
        <taxon>Flavivirga</taxon>
    </lineage>
</organism>
<evidence type="ECO:0000259" key="3">
    <source>
        <dbReference type="Pfam" id="PF07715"/>
    </source>
</evidence>
<keyword evidence="1" id="KW-0812">Transmembrane</keyword>
<sequence>MKYYILLFLTAIVSAVSAQQENDTIKVQIDNNKVILPFAKMSKDKLVGAVDIIKGEALLHSSDYNVESILAGQAPGLTIFEGSGSPGLDNTWMKIRGLSRGGDSDEPLIVIDGIANRSLSSIAIDEVESIQILKDVTAKMLYGSKAANGVIMLTTKRGYNGKRKVSFFTEYGIKTPTRLPEYVNSAQYARLYNQARINDGLDPIYTPDDISNYENNPSVLYPNVDFYDELLKKSTSFRRFNAQLIGGDEETKFFLNLGYIGENGLENLGKNQKFNRLNVRGNLDYDVNNTVSMFLDIAGRMDIWDRADITNEDFFDALSSHRPNDYPLWAGAIGDTDNLGFSPRVGTNLVGELARSGYVNTKNYYAQTNLGINFNLEKLTKGLSFGGYITFDVFNNIAIGKSLDYSRIRFDNPDDLTQTTRIGTDVLDDNESRRGDNVTQNLGLVANIDYERSWNNHDLQVNLVSVNQTLTRKSTLDGPTTQQDDKNVNFGARINYTFKNKYTIEGTASYMGSDKFTKENRWELFGAGGFAWIISNEDFLKNSKTFNYLKLKGSFGVMGYDRSFDYLLYRDFYIANGNLRTGPQNSTQEFGWRAGQIGNPDLTFEKSREFNIGIEASLFNNKVDLEVNYFNELRYDIPVVLNNALPNYTGDLKPIGNFNEISNTGVDLSLVFTDNIGEFNYSLGTNLIYSKAVNDVFDEINQYQHLNKTGQVTDAIWGWEANGLYQNDADIASHGVTSSYGDIIPGDVKLVDITNDRGDNIIDQFDKKIIGNSFPRLNYALNLNLEYKGIELYVLGQGTSGSDKLLNNRYYWNVGENKYSVQALGSAVPGSVANASSPRLTSLSQSHSYRNSTYWLTSGDFFKLRTAELSYSFSQNICEKFAADGLKLFVRGNDLFTISKIKNLDPESLNAGIKNYPTFTTISLGLKLTY</sequence>
<gene>
    <name evidence="4" type="ORF">HHX25_16190</name>
</gene>
<dbReference type="Proteomes" id="UP000746690">
    <property type="component" value="Unassembled WGS sequence"/>
</dbReference>
<proteinExistence type="inferred from homology"/>
<dbReference type="InterPro" id="IPR023996">
    <property type="entry name" value="TonB-dep_OMP_SusC/RagA"/>
</dbReference>
<feature type="domain" description="TonB-dependent receptor plug" evidence="3">
    <location>
        <begin position="44"/>
        <end position="150"/>
    </location>
</feature>
<feature type="signal peptide" evidence="2">
    <location>
        <begin position="1"/>
        <end position="18"/>
    </location>
</feature>
<dbReference type="InterPro" id="IPR012910">
    <property type="entry name" value="Plug_dom"/>
</dbReference>
<dbReference type="SUPFAM" id="SSF56935">
    <property type="entry name" value="Porins"/>
    <property type="match status" value="1"/>
</dbReference>